<dbReference type="EMBL" id="JADINA010000040">
    <property type="protein sequence ID" value="MBO8426934.1"/>
    <property type="molecule type" value="Genomic_DNA"/>
</dbReference>
<reference evidence="1" key="1">
    <citation type="submission" date="2020-10" db="EMBL/GenBank/DDBJ databases">
        <authorList>
            <person name="Gilroy R."/>
        </authorList>
    </citation>
    <scope>NUCLEOTIDE SEQUENCE</scope>
    <source>
        <strain evidence="1">17113</strain>
    </source>
</reference>
<dbReference type="Proteomes" id="UP000823634">
    <property type="component" value="Unassembled WGS sequence"/>
</dbReference>
<dbReference type="AlphaFoldDB" id="A0A9D9GW55"/>
<organism evidence="1 2">
    <name type="scientific">Candidatus Alloenteromonas pullistercoris</name>
    <dbReference type="NCBI Taxonomy" id="2840785"/>
    <lineage>
        <taxon>Bacteria</taxon>
        <taxon>Bacillati</taxon>
        <taxon>Bacillota</taxon>
        <taxon>Bacillota incertae sedis</taxon>
        <taxon>Candidatus Alloenteromonas</taxon>
    </lineage>
</organism>
<reference evidence="1" key="2">
    <citation type="journal article" date="2021" name="PeerJ">
        <title>Extensive microbial diversity within the chicken gut microbiome revealed by metagenomics and culture.</title>
        <authorList>
            <person name="Gilroy R."/>
            <person name="Ravi A."/>
            <person name="Getino M."/>
            <person name="Pursley I."/>
            <person name="Horton D.L."/>
            <person name="Alikhan N.F."/>
            <person name="Baker D."/>
            <person name="Gharbi K."/>
            <person name="Hall N."/>
            <person name="Watson M."/>
            <person name="Adriaenssens E.M."/>
            <person name="Foster-Nyarko E."/>
            <person name="Jarju S."/>
            <person name="Secka A."/>
            <person name="Antonio M."/>
            <person name="Oren A."/>
            <person name="Chaudhuri R.R."/>
            <person name="La Ragione R."/>
            <person name="Hildebrand F."/>
            <person name="Pallen M.J."/>
        </authorList>
    </citation>
    <scope>NUCLEOTIDE SEQUENCE</scope>
    <source>
        <strain evidence="1">17113</strain>
    </source>
</reference>
<comment type="caution">
    <text evidence="1">The sequence shown here is derived from an EMBL/GenBank/DDBJ whole genome shotgun (WGS) entry which is preliminary data.</text>
</comment>
<gene>
    <name evidence="1" type="ORF">IAC61_06490</name>
</gene>
<evidence type="ECO:0000313" key="1">
    <source>
        <dbReference type="EMBL" id="MBO8426934.1"/>
    </source>
</evidence>
<protein>
    <submittedName>
        <fullName evidence="1">Uncharacterized protein</fullName>
    </submittedName>
</protein>
<name>A0A9D9GW55_9FIRM</name>
<evidence type="ECO:0000313" key="2">
    <source>
        <dbReference type="Proteomes" id="UP000823634"/>
    </source>
</evidence>
<accession>A0A9D9GW55</accession>
<sequence length="49" mass="5663">MSSEERFIGDEAEYGKKMSKQEMEEYLELALSSDSPEVQFALERASEEK</sequence>
<proteinExistence type="predicted"/>